<dbReference type="InterPro" id="IPR009003">
    <property type="entry name" value="Peptidase_S1_PA"/>
</dbReference>
<evidence type="ECO:0000256" key="9">
    <source>
        <dbReference type="ARBA" id="ARBA00022737"/>
    </source>
</evidence>
<evidence type="ECO:0000313" key="19">
    <source>
        <dbReference type="EMBL" id="CDH46368.1"/>
    </source>
</evidence>
<evidence type="ECO:0000256" key="13">
    <source>
        <dbReference type="ARBA" id="ARBA00023016"/>
    </source>
</evidence>
<dbReference type="NCBIfam" id="TIGR02037">
    <property type="entry name" value="degP_htrA_DO"/>
    <property type="match status" value="1"/>
</dbReference>
<comment type="caution">
    <text evidence="19">The sequence shown here is derived from an EMBL/GenBank/DDBJ whole genome shotgun (WGS) entry which is preliminary data.</text>
</comment>
<dbReference type="Proteomes" id="UP000019184">
    <property type="component" value="Unassembled WGS sequence"/>
</dbReference>
<organism evidence="19 20">
    <name type="scientific">Candidatus Contendobacter odensis Run_B_J11</name>
    <dbReference type="NCBI Taxonomy" id="1400861"/>
    <lineage>
        <taxon>Bacteria</taxon>
        <taxon>Pseudomonadati</taxon>
        <taxon>Pseudomonadota</taxon>
        <taxon>Gammaproteobacteria</taxon>
        <taxon>Candidatus Competibacteraceae</taxon>
        <taxon>Candidatus Contendibacter</taxon>
    </lineage>
</organism>
<dbReference type="RefSeq" id="WP_034435049.1">
    <property type="nucleotide sequence ID" value="NZ_CBTK010000260.1"/>
</dbReference>
<accession>A0A7U7GDF6</accession>
<feature type="chain" id="PRO_5039240045" description="Probable periplasmic serine endoprotease DegP-like" evidence="17">
    <location>
        <begin position="25"/>
        <end position="468"/>
    </location>
</feature>
<feature type="active site" description="Charge relay system" evidence="15">
    <location>
        <position position="108"/>
    </location>
</feature>
<keyword evidence="20" id="KW-1185">Reference proteome</keyword>
<keyword evidence="8 17" id="KW-0732">Signal</keyword>
<keyword evidence="12" id="KW-0720">Serine protease</keyword>
<keyword evidence="7" id="KW-0645">Protease</keyword>
<evidence type="ECO:0000256" key="3">
    <source>
        <dbReference type="ARBA" id="ARBA00004418"/>
    </source>
</evidence>
<dbReference type="FunFam" id="2.40.10.120:FF:000007">
    <property type="entry name" value="Periplasmic serine endoprotease DegP-like"/>
    <property type="match status" value="1"/>
</dbReference>
<evidence type="ECO:0000313" key="20">
    <source>
        <dbReference type="Proteomes" id="UP000019184"/>
    </source>
</evidence>
<evidence type="ECO:0000256" key="4">
    <source>
        <dbReference type="ARBA" id="ARBA00010541"/>
    </source>
</evidence>
<feature type="active site" description="Charge relay system" evidence="15">
    <location>
        <position position="212"/>
    </location>
</feature>
<evidence type="ECO:0000256" key="12">
    <source>
        <dbReference type="ARBA" id="ARBA00022825"/>
    </source>
</evidence>
<dbReference type="PRINTS" id="PR00834">
    <property type="entry name" value="PROTEASES2C"/>
</dbReference>
<feature type="domain" description="PDZ" evidence="18">
    <location>
        <begin position="261"/>
        <end position="347"/>
    </location>
</feature>
<dbReference type="SUPFAM" id="SSF50156">
    <property type="entry name" value="PDZ domain-like"/>
    <property type="match status" value="2"/>
</dbReference>
<dbReference type="Pfam" id="PF13180">
    <property type="entry name" value="PDZ_2"/>
    <property type="match status" value="1"/>
</dbReference>
<gene>
    <name evidence="19" type="primary">mucD</name>
    <name evidence="19" type="ORF">BN874_450006</name>
</gene>
<name>A0A7U7GDF6_9GAMM</name>
<dbReference type="OrthoDB" id="9758917at2"/>
<evidence type="ECO:0000256" key="1">
    <source>
        <dbReference type="ARBA" id="ARBA00001772"/>
    </source>
</evidence>
<dbReference type="Pfam" id="PF13365">
    <property type="entry name" value="Trypsin_2"/>
    <property type="match status" value="1"/>
</dbReference>
<evidence type="ECO:0000256" key="11">
    <source>
        <dbReference type="ARBA" id="ARBA00022801"/>
    </source>
</evidence>
<dbReference type="PANTHER" id="PTHR22939">
    <property type="entry name" value="SERINE PROTEASE FAMILY S1C HTRA-RELATED"/>
    <property type="match status" value="1"/>
</dbReference>
<evidence type="ECO:0000256" key="8">
    <source>
        <dbReference type="ARBA" id="ARBA00022729"/>
    </source>
</evidence>
<dbReference type="InterPro" id="IPR011782">
    <property type="entry name" value="Pept_S1C_Do"/>
</dbReference>
<evidence type="ECO:0000256" key="16">
    <source>
        <dbReference type="PIRSR" id="PIRSR611782-2"/>
    </source>
</evidence>
<dbReference type="Pfam" id="PF00595">
    <property type="entry name" value="PDZ"/>
    <property type="match status" value="1"/>
</dbReference>
<evidence type="ECO:0000256" key="10">
    <source>
        <dbReference type="ARBA" id="ARBA00022764"/>
    </source>
</evidence>
<evidence type="ECO:0000256" key="17">
    <source>
        <dbReference type="SAM" id="SignalP"/>
    </source>
</evidence>
<dbReference type="Gene3D" id="2.40.10.120">
    <property type="match status" value="1"/>
</dbReference>
<dbReference type="PROSITE" id="PS50106">
    <property type="entry name" value="PDZ"/>
    <property type="match status" value="2"/>
</dbReference>
<evidence type="ECO:0000256" key="15">
    <source>
        <dbReference type="PIRSR" id="PIRSR611782-1"/>
    </source>
</evidence>
<dbReference type="GO" id="GO:0004252">
    <property type="term" value="F:serine-type endopeptidase activity"/>
    <property type="evidence" value="ECO:0007669"/>
    <property type="project" value="InterPro"/>
</dbReference>
<sequence>MQRYKPPFWLLAVLGLLYNAALWAAEYPDFATLVEQNSPAVVSIQTKVDVKERDQNRRGHPPIPENSPFHDYFKKFFEQMPNLPAQPRSSVGSGFIISADGYIVTNAHVVEDVDSIVIGLSDRTELPAQVIGKDRRSDIALLKVKTDAKLPTVKLGDTQKIKVGQWVLAIGSPFGFERSATQGIISALARSLPNDNYVPFIQTDAAVNPGNSGGPLFNLDGEVIGVNSQIYSRSGGYQGVSFAIPIDVAMDVVDQIKAGGKVARGWLGVLIQEVTPELAQSFGLDKPRGALIGQVMADSPAQGAGIKTGDIITAFNNQPVRHSSDLPLMVGRTRPGTSAPLTVIRDGKEQVLTVQIKELPEEAKLQQAIAEPSTHNRLGLMVTELPADQPKQGNQGVLVKDVDEGPAASAGIQPGDIITRVNNQEISDVGQFTELVKALPAGRPIPVLVKRENGALFLAVTIPEAEKN</sequence>
<feature type="active site" description="Charge relay system" evidence="15">
    <location>
        <position position="138"/>
    </location>
</feature>
<dbReference type="SMART" id="SM00228">
    <property type="entry name" value="PDZ"/>
    <property type="match status" value="2"/>
</dbReference>
<evidence type="ECO:0000256" key="5">
    <source>
        <dbReference type="ARBA" id="ARBA00013035"/>
    </source>
</evidence>
<dbReference type="CDD" id="cd10839">
    <property type="entry name" value="cpPDZ1_DegP-like"/>
    <property type="match status" value="1"/>
</dbReference>
<feature type="binding site" evidence="16">
    <location>
        <position position="108"/>
    </location>
    <ligand>
        <name>substrate</name>
    </ligand>
</feature>
<comment type="function">
    <text evidence="2">Might be efficient in the degradation of transiently denatured and unfolded proteins which accumulate in the periplasm following stress conditions.</text>
</comment>
<dbReference type="InterPro" id="IPR001940">
    <property type="entry name" value="Peptidase_S1C"/>
</dbReference>
<dbReference type="GO" id="GO:0042597">
    <property type="term" value="C:periplasmic space"/>
    <property type="evidence" value="ECO:0007669"/>
    <property type="project" value="UniProtKB-SubCell"/>
</dbReference>
<feature type="binding site" evidence="16">
    <location>
        <position position="138"/>
    </location>
    <ligand>
        <name>substrate</name>
    </ligand>
</feature>
<dbReference type="Gene3D" id="2.30.42.10">
    <property type="match status" value="2"/>
</dbReference>
<dbReference type="GO" id="GO:0006508">
    <property type="term" value="P:proteolysis"/>
    <property type="evidence" value="ECO:0007669"/>
    <property type="project" value="UniProtKB-KW"/>
</dbReference>
<dbReference type="AlphaFoldDB" id="A0A7U7GDF6"/>
<dbReference type="EMBL" id="CBTK010000260">
    <property type="protein sequence ID" value="CDH46368.1"/>
    <property type="molecule type" value="Genomic_DNA"/>
</dbReference>
<proteinExistence type="inferred from homology"/>
<feature type="domain" description="PDZ" evidence="18">
    <location>
        <begin position="362"/>
        <end position="429"/>
    </location>
</feature>
<dbReference type="SUPFAM" id="SSF50494">
    <property type="entry name" value="Trypsin-like serine proteases"/>
    <property type="match status" value="1"/>
</dbReference>
<dbReference type="InterPro" id="IPR036034">
    <property type="entry name" value="PDZ_sf"/>
</dbReference>
<comment type="similarity">
    <text evidence="4">Belongs to the peptidase S1C family.</text>
</comment>
<keyword evidence="11 19" id="KW-0378">Hydrolase</keyword>
<evidence type="ECO:0000256" key="6">
    <source>
        <dbReference type="ARBA" id="ARBA00013958"/>
    </source>
</evidence>
<dbReference type="EC" id="3.4.21.107" evidence="5"/>
<comment type="subcellular location">
    <subcellularLocation>
        <location evidence="3">Periplasm</location>
    </subcellularLocation>
</comment>
<dbReference type="PANTHER" id="PTHR22939:SF130">
    <property type="entry name" value="PERIPLASMIC SERINE ENDOPROTEASE DEGP-LIKE-RELATED"/>
    <property type="match status" value="1"/>
</dbReference>
<dbReference type="InterPro" id="IPR001478">
    <property type="entry name" value="PDZ"/>
</dbReference>
<evidence type="ECO:0000256" key="14">
    <source>
        <dbReference type="ARBA" id="ARBA00032850"/>
    </source>
</evidence>
<feature type="binding site" evidence="16">
    <location>
        <begin position="210"/>
        <end position="212"/>
    </location>
    <ligand>
        <name>substrate</name>
    </ligand>
</feature>
<comment type="catalytic activity">
    <reaction evidence="1">
        <text>Acts on substrates that are at least partially unfolded. The cleavage site P1 residue is normally between a pair of hydrophobic residues, such as Val-|-Val.</text>
        <dbReference type="EC" id="3.4.21.107"/>
    </reaction>
</comment>
<evidence type="ECO:0000256" key="7">
    <source>
        <dbReference type="ARBA" id="ARBA00022670"/>
    </source>
</evidence>
<evidence type="ECO:0000259" key="18">
    <source>
        <dbReference type="PROSITE" id="PS50106"/>
    </source>
</evidence>
<evidence type="ECO:0000256" key="2">
    <source>
        <dbReference type="ARBA" id="ARBA00002610"/>
    </source>
</evidence>
<feature type="signal peptide" evidence="17">
    <location>
        <begin position="1"/>
        <end position="24"/>
    </location>
</feature>
<keyword evidence="10" id="KW-0574">Periplasm</keyword>
<protein>
    <recommendedName>
        <fullName evidence="6">Probable periplasmic serine endoprotease DegP-like</fullName>
        <ecNumber evidence="5">3.4.21.107</ecNumber>
    </recommendedName>
    <alternativeName>
        <fullName evidence="14">Protease Do</fullName>
    </alternativeName>
</protein>
<keyword evidence="9" id="KW-0677">Repeat</keyword>
<reference evidence="19 20" key="1">
    <citation type="journal article" date="2014" name="ISME J.">
        <title>Candidatus Competibacter-lineage genomes retrieved from metagenomes reveal functional metabolic diversity.</title>
        <authorList>
            <person name="McIlroy S.J."/>
            <person name="Albertsen M."/>
            <person name="Andresen E.K."/>
            <person name="Saunders A.M."/>
            <person name="Kristiansen R."/>
            <person name="Stokholm-Bjerregaard M."/>
            <person name="Nielsen K.L."/>
            <person name="Nielsen P.H."/>
        </authorList>
    </citation>
    <scope>NUCLEOTIDE SEQUENCE [LARGE SCALE GENOMIC DNA]</scope>
    <source>
        <strain evidence="19 20">Run_B_J11</strain>
    </source>
</reference>
<keyword evidence="13" id="KW-0346">Stress response</keyword>